<comment type="caution">
    <text evidence="3">The sequence shown here is derived from an EMBL/GenBank/DDBJ whole genome shotgun (WGS) entry which is preliminary data.</text>
</comment>
<proteinExistence type="predicted"/>
<accession>A0A840CJE5</accession>
<feature type="domain" description="Outer membrane protein beta-barrel" evidence="2">
    <location>
        <begin position="21"/>
        <end position="230"/>
    </location>
</feature>
<feature type="signal peptide" evidence="1">
    <location>
        <begin position="1"/>
        <end position="22"/>
    </location>
</feature>
<dbReference type="EMBL" id="JACIEP010000006">
    <property type="protein sequence ID" value="MBB4036080.1"/>
    <property type="molecule type" value="Genomic_DNA"/>
</dbReference>
<dbReference type="AlphaFoldDB" id="A0A840CJE5"/>
<sequence length="251" mass="28103">MRTITTSIIFLFLLLMGGKSFAQGLPFSMTANAGINVSDMDIQHLGTNVKVGYNFNVTLEYNLPKKFFLQTGLEFSSKGAKVKDKESGTMLGKEVLEYFDNSDIDPDKRYYYATEIRGKYNTRYFTIPVMGGYRLAVADKIRMNLSIGPYFSYGVGGNSSLSQVIALATSLEGGVILDDPVNRHLMSISTAGKSFDMFKRFDMGLKGNVGIEYYRCLLNIGYEYGFIDQFKADGISSYNMNMFVTVGFRLF</sequence>
<dbReference type="Pfam" id="PF13568">
    <property type="entry name" value="OMP_b-brl_2"/>
    <property type="match status" value="1"/>
</dbReference>
<keyword evidence="1" id="KW-0732">Signal</keyword>
<protein>
    <recommendedName>
        <fullName evidence="2">Outer membrane protein beta-barrel domain-containing protein</fullName>
    </recommendedName>
</protein>
<evidence type="ECO:0000313" key="3">
    <source>
        <dbReference type="EMBL" id="MBB4036080.1"/>
    </source>
</evidence>
<dbReference type="Proteomes" id="UP000555103">
    <property type="component" value="Unassembled WGS sequence"/>
</dbReference>
<evidence type="ECO:0000259" key="2">
    <source>
        <dbReference type="Pfam" id="PF13568"/>
    </source>
</evidence>
<name>A0A840CJE5_9BACT</name>
<evidence type="ECO:0000313" key="4">
    <source>
        <dbReference type="Proteomes" id="UP000555103"/>
    </source>
</evidence>
<feature type="chain" id="PRO_5032340008" description="Outer membrane protein beta-barrel domain-containing protein" evidence="1">
    <location>
        <begin position="23"/>
        <end position="251"/>
    </location>
</feature>
<evidence type="ECO:0000256" key="1">
    <source>
        <dbReference type="SAM" id="SignalP"/>
    </source>
</evidence>
<organism evidence="3 4">
    <name type="scientific">Dysgonomonas hofstadii</name>
    <dbReference type="NCBI Taxonomy" id="637886"/>
    <lineage>
        <taxon>Bacteria</taxon>
        <taxon>Pseudomonadati</taxon>
        <taxon>Bacteroidota</taxon>
        <taxon>Bacteroidia</taxon>
        <taxon>Bacteroidales</taxon>
        <taxon>Dysgonomonadaceae</taxon>
        <taxon>Dysgonomonas</taxon>
    </lineage>
</organism>
<dbReference type="InterPro" id="IPR025665">
    <property type="entry name" value="Beta-barrel_OMP_2"/>
</dbReference>
<reference evidence="3 4" key="1">
    <citation type="submission" date="2020-08" db="EMBL/GenBank/DDBJ databases">
        <title>Genomic Encyclopedia of Type Strains, Phase IV (KMG-IV): sequencing the most valuable type-strain genomes for metagenomic binning, comparative biology and taxonomic classification.</title>
        <authorList>
            <person name="Goeker M."/>
        </authorList>
    </citation>
    <scope>NUCLEOTIDE SEQUENCE [LARGE SCALE GENOMIC DNA]</scope>
    <source>
        <strain evidence="3 4">DSM 104969</strain>
    </source>
</reference>
<gene>
    <name evidence="3" type="ORF">GGR21_001981</name>
</gene>
<dbReference type="RefSeq" id="WP_183306995.1">
    <property type="nucleotide sequence ID" value="NZ_JACIEP010000006.1"/>
</dbReference>
<keyword evidence="4" id="KW-1185">Reference proteome</keyword>